<keyword evidence="1" id="KW-0732">Signal</keyword>
<protein>
    <recommendedName>
        <fullName evidence="2">Thioredoxin domain-containing protein</fullName>
    </recommendedName>
</protein>
<keyword evidence="4" id="KW-1185">Reference proteome</keyword>
<reference evidence="4" key="1">
    <citation type="submission" date="2018-11" db="EMBL/GenBank/DDBJ databases">
        <title>Chitinophaga lutea sp.nov., isolate from arsenic contaminated soil.</title>
        <authorList>
            <person name="Zong Y."/>
        </authorList>
    </citation>
    <scope>NUCLEOTIDE SEQUENCE [LARGE SCALE GENOMIC DNA]</scope>
    <source>
        <strain evidence="4">YLT18</strain>
    </source>
</reference>
<sequence length="479" mass="54830">MKRYYIIVLLLSLALNSYSQAKLSPLKIGDQMPDIPLGTVMDSKGNVSDAYQGKTKFSDFRGKLLIFDTWQTWCSSCIAGFPKMSKLQEKYRDRIQIFLVNSSSYEDQKMLKNWLALRKGRIPAEKSVFPENLPILIGAKEIESLFPIRRGIGYHVWVDQHGKVALRGISENSNETKIEEFLSGKNISFVQDNAGKYNSAKPFFKVSDSMVNALQNFSVSFGDFTDEFADPYGTGVDAHIDTLARSKRMTYLNQTIHYLYELATREKLQTDSNIVFGKRIVFEVDDLSKYTVDKKLIKAALTDISYRKTGHCFEMTVPLETPDSLQKSIMLQSLNSYFNLRNGISGKVEQRNVKCYKLISKRNSQNLKTKFTEMLFTSRVKEKGQRIFVYKAGTVNEIFKHYFMFAGISKFVFPGIIINATGISGAIDLDLKPYSEMQSYEEVKLELNRHDLDIVEGNEYIDMLVITENNWDKKNLTGR</sequence>
<dbReference type="InterPro" id="IPR013766">
    <property type="entry name" value="Thioredoxin_domain"/>
</dbReference>
<feature type="signal peptide" evidence="1">
    <location>
        <begin position="1"/>
        <end position="21"/>
    </location>
</feature>
<name>A0A3N4M792_9BACT</name>
<organism evidence="3 4">
    <name type="scientific">Chitinophaga barathri</name>
    <dbReference type="NCBI Taxonomy" id="1647451"/>
    <lineage>
        <taxon>Bacteria</taxon>
        <taxon>Pseudomonadati</taxon>
        <taxon>Bacteroidota</taxon>
        <taxon>Chitinophagia</taxon>
        <taxon>Chitinophagales</taxon>
        <taxon>Chitinophagaceae</taxon>
        <taxon>Chitinophaga</taxon>
    </lineage>
</organism>
<evidence type="ECO:0000313" key="3">
    <source>
        <dbReference type="EMBL" id="RPD39324.1"/>
    </source>
</evidence>
<dbReference type="GO" id="GO:0016209">
    <property type="term" value="F:antioxidant activity"/>
    <property type="evidence" value="ECO:0007669"/>
    <property type="project" value="InterPro"/>
</dbReference>
<gene>
    <name evidence="3" type="ORF">EG028_19550</name>
</gene>
<evidence type="ECO:0000313" key="4">
    <source>
        <dbReference type="Proteomes" id="UP000279089"/>
    </source>
</evidence>
<feature type="domain" description="Thioredoxin" evidence="2">
    <location>
        <begin position="26"/>
        <end position="192"/>
    </location>
</feature>
<dbReference type="Pfam" id="PF00578">
    <property type="entry name" value="AhpC-TSA"/>
    <property type="match status" value="1"/>
</dbReference>
<dbReference type="InterPro" id="IPR000866">
    <property type="entry name" value="AhpC/TSA"/>
</dbReference>
<evidence type="ECO:0000259" key="2">
    <source>
        <dbReference type="PROSITE" id="PS51352"/>
    </source>
</evidence>
<accession>A0A3N4M792</accession>
<dbReference type="OrthoDB" id="793244at2"/>
<dbReference type="Gene3D" id="3.40.30.10">
    <property type="entry name" value="Glutaredoxin"/>
    <property type="match status" value="1"/>
</dbReference>
<dbReference type="PANTHER" id="PTHR42852:SF13">
    <property type="entry name" value="PROTEIN DIPZ"/>
    <property type="match status" value="1"/>
</dbReference>
<dbReference type="InterPro" id="IPR036249">
    <property type="entry name" value="Thioredoxin-like_sf"/>
</dbReference>
<dbReference type="PROSITE" id="PS51352">
    <property type="entry name" value="THIOREDOXIN_2"/>
    <property type="match status" value="1"/>
</dbReference>
<dbReference type="Proteomes" id="UP000279089">
    <property type="component" value="Unassembled WGS sequence"/>
</dbReference>
<dbReference type="InterPro" id="IPR050553">
    <property type="entry name" value="Thioredoxin_ResA/DsbE_sf"/>
</dbReference>
<feature type="chain" id="PRO_5018131853" description="Thioredoxin domain-containing protein" evidence="1">
    <location>
        <begin position="22"/>
        <end position="479"/>
    </location>
</feature>
<dbReference type="GO" id="GO:0016491">
    <property type="term" value="F:oxidoreductase activity"/>
    <property type="evidence" value="ECO:0007669"/>
    <property type="project" value="InterPro"/>
</dbReference>
<dbReference type="AlphaFoldDB" id="A0A3N4M792"/>
<dbReference type="EMBL" id="RMBX01000011">
    <property type="protein sequence ID" value="RPD39324.1"/>
    <property type="molecule type" value="Genomic_DNA"/>
</dbReference>
<comment type="caution">
    <text evidence="3">The sequence shown here is derived from an EMBL/GenBank/DDBJ whole genome shotgun (WGS) entry which is preliminary data.</text>
</comment>
<dbReference type="SUPFAM" id="SSF52833">
    <property type="entry name" value="Thioredoxin-like"/>
    <property type="match status" value="1"/>
</dbReference>
<dbReference type="RefSeq" id="WP_120517965.1">
    <property type="nucleotide sequence ID" value="NZ_QXZY01000011.1"/>
</dbReference>
<dbReference type="PANTHER" id="PTHR42852">
    <property type="entry name" value="THIOL:DISULFIDE INTERCHANGE PROTEIN DSBE"/>
    <property type="match status" value="1"/>
</dbReference>
<evidence type="ECO:0000256" key="1">
    <source>
        <dbReference type="SAM" id="SignalP"/>
    </source>
</evidence>
<proteinExistence type="predicted"/>